<keyword evidence="1" id="KW-0472">Membrane</keyword>
<gene>
    <name evidence="2" type="primary">107964525</name>
    <name evidence="4" type="synonym">LOC107964525</name>
</gene>
<dbReference type="OMA" id="MCTESDQ"/>
<keyword evidence="3" id="KW-1185">Reference proteome</keyword>
<dbReference type="Proteomes" id="UP000005203">
    <property type="component" value="Linkage group LG6"/>
</dbReference>
<dbReference type="KEGG" id="ame:107964525"/>
<keyword evidence="1" id="KW-1133">Transmembrane helix</keyword>
<reference evidence="4" key="2">
    <citation type="submission" date="2025-04" db="UniProtKB">
        <authorList>
            <consortium name="RefSeq"/>
        </authorList>
    </citation>
    <scope>IDENTIFICATION</scope>
    <source>
        <strain evidence="4">DH4</strain>
        <tissue evidence="4">Whole body</tissue>
    </source>
</reference>
<feature type="transmembrane region" description="Helical" evidence="1">
    <location>
        <begin position="254"/>
        <end position="283"/>
    </location>
</feature>
<feature type="transmembrane region" description="Helical" evidence="1">
    <location>
        <begin position="209"/>
        <end position="234"/>
    </location>
</feature>
<evidence type="ECO:0000313" key="2">
    <source>
        <dbReference type="EnsemblMetazoa" id="XP_016767984"/>
    </source>
</evidence>
<name>A0A7M7ILM3_APIME</name>
<dbReference type="EnsemblMetazoa" id="XM_016912495">
    <property type="protein sequence ID" value="XP_016767984"/>
    <property type="gene ID" value="LOC107964525"/>
</dbReference>
<dbReference type="AlphaFoldDB" id="A0A7M7ILM3"/>
<evidence type="ECO:0000313" key="4">
    <source>
        <dbReference type="RefSeq" id="XP_016767984.1"/>
    </source>
</evidence>
<keyword evidence="1" id="KW-0812">Transmembrane</keyword>
<dbReference type="OrthoDB" id="6779810at2759"/>
<protein>
    <submittedName>
        <fullName evidence="4">Uncharacterized protein LOC107964525</fullName>
    </submittedName>
</protein>
<evidence type="ECO:0000256" key="1">
    <source>
        <dbReference type="SAM" id="Phobius"/>
    </source>
</evidence>
<sequence>MCTESDQSTINRVSCFLNMNDSQNQNNFDFVPKSDYNEKLHLENKCLFHNQQFLEGEKCGIRKRCTINSLTCDHCSSFGEKLKSKTDGNLDEKSGDWKYDEKFIKDSIENIQEPTEWKWKNPYSISDFDRSKYCRHNFTENDFTTNLLRDLCDKDSRFKIPSKIDNNKNILYNFREYLVNYQASCGIPRTEYSFLALISMMGRATGRSLLALLYVMLNIIPVMEVFLYLLRFVLDKVISINNCKDFRQMMTQCVIFITELFSVYICLLFIFGFIILPIVHIVFDIVAKIMFYY</sequence>
<accession>A0A8B7KLE8</accession>
<dbReference type="RefSeq" id="XP_016767984.1">
    <property type="nucleotide sequence ID" value="XM_016912495.2"/>
</dbReference>
<accession>A0A7M7ILM3</accession>
<evidence type="ECO:0000313" key="3">
    <source>
        <dbReference type="Proteomes" id="UP000005203"/>
    </source>
</evidence>
<dbReference type="GeneID" id="107964525"/>
<reference evidence="2" key="1">
    <citation type="submission" date="2021-01" db="UniProtKB">
        <authorList>
            <consortium name="EnsemblMetazoa"/>
        </authorList>
    </citation>
    <scope>IDENTIFICATION</scope>
    <source>
        <strain evidence="2">DH4</strain>
    </source>
</reference>
<proteinExistence type="predicted"/>
<organism evidence="2">
    <name type="scientific">Apis mellifera</name>
    <name type="common">Honeybee</name>
    <dbReference type="NCBI Taxonomy" id="7460"/>
    <lineage>
        <taxon>Eukaryota</taxon>
        <taxon>Metazoa</taxon>
        <taxon>Ecdysozoa</taxon>
        <taxon>Arthropoda</taxon>
        <taxon>Hexapoda</taxon>
        <taxon>Insecta</taxon>
        <taxon>Pterygota</taxon>
        <taxon>Neoptera</taxon>
        <taxon>Endopterygota</taxon>
        <taxon>Hymenoptera</taxon>
        <taxon>Apocrita</taxon>
        <taxon>Aculeata</taxon>
        <taxon>Apoidea</taxon>
        <taxon>Anthophila</taxon>
        <taxon>Apidae</taxon>
        <taxon>Apis</taxon>
    </lineage>
</organism>